<proteinExistence type="predicted"/>
<organism evidence="1 2">
    <name type="scientific">Lagenidium giganteum</name>
    <dbReference type="NCBI Taxonomy" id="4803"/>
    <lineage>
        <taxon>Eukaryota</taxon>
        <taxon>Sar</taxon>
        <taxon>Stramenopiles</taxon>
        <taxon>Oomycota</taxon>
        <taxon>Peronosporomycetes</taxon>
        <taxon>Pythiales</taxon>
        <taxon>Pythiaceae</taxon>
    </lineage>
</organism>
<protein>
    <submittedName>
        <fullName evidence="1">Uncharacterized protein</fullName>
    </submittedName>
</protein>
<evidence type="ECO:0000313" key="1">
    <source>
        <dbReference type="EMBL" id="DBA01007.1"/>
    </source>
</evidence>
<accession>A0AAV2Z5J3</accession>
<reference evidence="1" key="2">
    <citation type="journal article" date="2023" name="Microbiol Resour">
        <title>Decontamination and Annotation of the Draft Genome Sequence of the Oomycete Lagenidium giganteum ARSEF 373.</title>
        <authorList>
            <person name="Morgan W.R."/>
            <person name="Tartar A."/>
        </authorList>
    </citation>
    <scope>NUCLEOTIDE SEQUENCE</scope>
    <source>
        <strain evidence="1">ARSEF 373</strain>
    </source>
</reference>
<evidence type="ECO:0000313" key="2">
    <source>
        <dbReference type="Proteomes" id="UP001146120"/>
    </source>
</evidence>
<gene>
    <name evidence="1" type="ORF">N0F65_006268</name>
</gene>
<sequence length="70" mass="7839">MNSPSNTEAHKQLSCFVSMQDDDELTQLILEELSMPRRSYVNVLAGMASPPSLQRDVSLNSIKEDIKEEA</sequence>
<keyword evidence="2" id="KW-1185">Reference proteome</keyword>
<name>A0AAV2Z5J3_9STRA</name>
<dbReference type="Proteomes" id="UP001146120">
    <property type="component" value="Unassembled WGS sequence"/>
</dbReference>
<dbReference type="AlphaFoldDB" id="A0AAV2Z5J3"/>
<comment type="caution">
    <text evidence="1">The sequence shown here is derived from an EMBL/GenBank/DDBJ whole genome shotgun (WGS) entry which is preliminary data.</text>
</comment>
<reference evidence="1" key="1">
    <citation type="submission" date="2022-11" db="EMBL/GenBank/DDBJ databases">
        <authorList>
            <person name="Morgan W.R."/>
            <person name="Tartar A."/>
        </authorList>
    </citation>
    <scope>NUCLEOTIDE SEQUENCE</scope>
    <source>
        <strain evidence="1">ARSEF 373</strain>
    </source>
</reference>
<dbReference type="EMBL" id="DAKRPA010000055">
    <property type="protein sequence ID" value="DBA01007.1"/>
    <property type="molecule type" value="Genomic_DNA"/>
</dbReference>